<evidence type="ECO:0008006" key="3">
    <source>
        <dbReference type="Google" id="ProtNLM"/>
    </source>
</evidence>
<comment type="caution">
    <text evidence="1">The sequence shown here is derived from an EMBL/GenBank/DDBJ whole genome shotgun (WGS) entry which is preliminary data.</text>
</comment>
<sequence>MNGTEIGDMGMTGMMVWMLVAGLLGLAALAAVVVGTVWAMRRWSTPGHQSAEPAQEQLKRRFAAGEIDEDDYLSRRALLND</sequence>
<organism evidence="1 2">
    <name type="scientific">Nocardioides phosphati</name>
    <dbReference type="NCBI Taxonomy" id="1867775"/>
    <lineage>
        <taxon>Bacteria</taxon>
        <taxon>Bacillati</taxon>
        <taxon>Actinomycetota</taxon>
        <taxon>Actinomycetes</taxon>
        <taxon>Propionibacteriales</taxon>
        <taxon>Nocardioidaceae</taxon>
        <taxon>Nocardioides</taxon>
    </lineage>
</organism>
<keyword evidence="2" id="KW-1185">Reference proteome</keyword>
<dbReference type="Proteomes" id="UP000655410">
    <property type="component" value="Unassembled WGS sequence"/>
</dbReference>
<accession>A0ABQ2N7F5</accession>
<evidence type="ECO:0000313" key="1">
    <source>
        <dbReference type="EMBL" id="GGO85436.1"/>
    </source>
</evidence>
<protein>
    <recommendedName>
        <fullName evidence="3">SHOCT domain-containing protein</fullName>
    </recommendedName>
</protein>
<gene>
    <name evidence="1" type="ORF">GCM10011584_05400</name>
</gene>
<dbReference type="EMBL" id="BMNI01000001">
    <property type="protein sequence ID" value="GGO85436.1"/>
    <property type="molecule type" value="Genomic_DNA"/>
</dbReference>
<reference evidence="2" key="1">
    <citation type="journal article" date="2019" name="Int. J. Syst. Evol. Microbiol.">
        <title>The Global Catalogue of Microorganisms (GCM) 10K type strain sequencing project: providing services to taxonomists for standard genome sequencing and annotation.</title>
        <authorList>
            <consortium name="The Broad Institute Genomics Platform"/>
            <consortium name="The Broad Institute Genome Sequencing Center for Infectious Disease"/>
            <person name="Wu L."/>
            <person name="Ma J."/>
        </authorList>
    </citation>
    <scope>NUCLEOTIDE SEQUENCE [LARGE SCALE GENOMIC DNA]</scope>
    <source>
        <strain evidence="2">CGMCC 4.7371</strain>
    </source>
</reference>
<proteinExistence type="predicted"/>
<name>A0ABQ2N7F5_9ACTN</name>
<evidence type="ECO:0000313" key="2">
    <source>
        <dbReference type="Proteomes" id="UP000655410"/>
    </source>
</evidence>
<dbReference type="RefSeq" id="WP_229662561.1">
    <property type="nucleotide sequence ID" value="NZ_BMNI01000001.1"/>
</dbReference>